<dbReference type="Proteomes" id="UP001221519">
    <property type="component" value="Chromosome"/>
</dbReference>
<dbReference type="InterPro" id="IPR051449">
    <property type="entry name" value="ABC-2_transporter_component"/>
</dbReference>
<dbReference type="GO" id="GO:0140359">
    <property type="term" value="F:ABC-type transporter activity"/>
    <property type="evidence" value="ECO:0007669"/>
    <property type="project" value="InterPro"/>
</dbReference>
<dbReference type="Pfam" id="PF12698">
    <property type="entry name" value="ABC2_membrane_3"/>
    <property type="match status" value="1"/>
</dbReference>
<evidence type="ECO:0000256" key="2">
    <source>
        <dbReference type="ARBA" id="ARBA00007783"/>
    </source>
</evidence>
<evidence type="ECO:0000256" key="4">
    <source>
        <dbReference type="ARBA" id="ARBA00022475"/>
    </source>
</evidence>
<keyword evidence="3 8" id="KW-0813">Transport</keyword>
<feature type="transmembrane region" description="Helical" evidence="8">
    <location>
        <begin position="228"/>
        <end position="251"/>
    </location>
</feature>
<dbReference type="AlphaFoldDB" id="A0AAX3N410"/>
<comment type="subcellular location">
    <subcellularLocation>
        <location evidence="1 8">Cell membrane</location>
        <topology evidence="1 8">Multi-pass membrane protein</topology>
    </subcellularLocation>
</comment>
<evidence type="ECO:0000256" key="8">
    <source>
        <dbReference type="RuleBase" id="RU361157"/>
    </source>
</evidence>
<dbReference type="EMBL" id="CP118101">
    <property type="protein sequence ID" value="WDH84302.1"/>
    <property type="molecule type" value="Genomic_DNA"/>
</dbReference>
<reference evidence="10 13" key="1">
    <citation type="submission" date="2023-02" db="EMBL/GenBank/DDBJ databases">
        <title>Pathogen: clinical or host-associated sample.</title>
        <authorList>
            <person name="Hergert J."/>
            <person name="Casey R."/>
            <person name="Wagner J."/>
            <person name="Young E.L."/>
            <person name="Oakeson K.F."/>
        </authorList>
    </citation>
    <scope>NUCLEOTIDE SEQUENCE</scope>
    <source>
        <strain evidence="11 13">2022CK-00829</strain>
        <strain evidence="10">2022CK-00830</strain>
    </source>
</reference>
<dbReference type="PROSITE" id="PS51012">
    <property type="entry name" value="ABC_TM2"/>
    <property type="match status" value="1"/>
</dbReference>
<dbReference type="InterPro" id="IPR013525">
    <property type="entry name" value="ABC2_TM"/>
</dbReference>
<keyword evidence="4 8" id="KW-1003">Cell membrane</keyword>
<dbReference type="EMBL" id="CP118108">
    <property type="protein sequence ID" value="WDI03985.1"/>
    <property type="molecule type" value="Genomic_DNA"/>
</dbReference>
<evidence type="ECO:0000256" key="1">
    <source>
        <dbReference type="ARBA" id="ARBA00004651"/>
    </source>
</evidence>
<keyword evidence="6 8" id="KW-1133">Transmembrane helix</keyword>
<dbReference type="Proteomes" id="UP001220962">
    <property type="component" value="Chromosome"/>
</dbReference>
<dbReference type="InterPro" id="IPR047817">
    <property type="entry name" value="ABC2_TM_bact-type"/>
</dbReference>
<dbReference type="PANTHER" id="PTHR30294:SF45">
    <property type="entry name" value="LINEARMYCIN RESISTANCE PERMEASE PROTEIN LNRN"/>
    <property type="match status" value="1"/>
</dbReference>
<evidence type="ECO:0000313" key="12">
    <source>
        <dbReference type="Proteomes" id="UP001220962"/>
    </source>
</evidence>
<dbReference type="InterPro" id="IPR000412">
    <property type="entry name" value="ABC_2_transport"/>
</dbReference>
<feature type="transmembrane region" description="Helical" evidence="8">
    <location>
        <begin position="263"/>
        <end position="285"/>
    </location>
</feature>
<dbReference type="PRINTS" id="PR00164">
    <property type="entry name" value="ABC2TRNSPORT"/>
</dbReference>
<keyword evidence="7 8" id="KW-0472">Membrane</keyword>
<feature type="transmembrane region" description="Helical" evidence="8">
    <location>
        <begin position="350"/>
        <end position="372"/>
    </location>
</feature>
<name>A0AAX3N410_9BACL</name>
<evidence type="ECO:0000256" key="3">
    <source>
        <dbReference type="ARBA" id="ARBA00022448"/>
    </source>
</evidence>
<gene>
    <name evidence="10" type="ORF">PUW23_08865</name>
    <name evidence="11" type="ORF">PUW25_08560</name>
</gene>
<evidence type="ECO:0000313" key="13">
    <source>
        <dbReference type="Proteomes" id="UP001221519"/>
    </source>
</evidence>
<dbReference type="RefSeq" id="WP_274336918.1">
    <property type="nucleotide sequence ID" value="NZ_CP118101.1"/>
</dbReference>
<evidence type="ECO:0000256" key="5">
    <source>
        <dbReference type="ARBA" id="ARBA00022692"/>
    </source>
</evidence>
<evidence type="ECO:0000259" key="9">
    <source>
        <dbReference type="PROSITE" id="PS51012"/>
    </source>
</evidence>
<accession>A0AAX3N410</accession>
<sequence length="382" mass="42129">MRDLLWLTRKTIISVLRKKANIFILLILPIAAALISMAIYGGGSGAPLRVSIVNLDGEQKITQDTISFIEQLNKVQITVTDEESMKKDIAAGNSDTSVIFKQGFAASVQNGAPDHIEMISVKGAEVTAYVKSMLHSYISNAAAIAKYAAGDQEIFESLYEEYSSQSFKLSSVKVEDSAAVKNATYQTMGFLVALMMFSSVNLTSFILKEKENRTFFRIMASPISSKTYVLSNVIVNFIMLFVQIIITVFFMKQVLHMDSGIPAIQFVAILLLFGLTAIALALLIVSFARGARMAGALQNLIITPSCLIAGCYFPLEIMPDRFRQLSGFMPQYWLLETVDKLQNGNSLSGLYLNLLTLIGFAAALTMVAIYNFSRNKDTRTFI</sequence>
<evidence type="ECO:0000313" key="11">
    <source>
        <dbReference type="EMBL" id="WDI03985.1"/>
    </source>
</evidence>
<dbReference type="PANTHER" id="PTHR30294">
    <property type="entry name" value="MEMBRANE COMPONENT OF ABC TRANSPORTER YHHJ-RELATED"/>
    <property type="match status" value="1"/>
</dbReference>
<feature type="transmembrane region" description="Helical" evidence="8">
    <location>
        <begin position="297"/>
        <end position="315"/>
    </location>
</feature>
<dbReference type="Gene3D" id="3.40.1710.10">
    <property type="entry name" value="abc type-2 transporter like domain"/>
    <property type="match status" value="1"/>
</dbReference>
<comment type="similarity">
    <text evidence="2 8">Belongs to the ABC-2 integral membrane protein family.</text>
</comment>
<organism evidence="10 12">
    <name type="scientific">Paenibacillus urinalis</name>
    <dbReference type="NCBI Taxonomy" id="521520"/>
    <lineage>
        <taxon>Bacteria</taxon>
        <taxon>Bacillati</taxon>
        <taxon>Bacillota</taxon>
        <taxon>Bacilli</taxon>
        <taxon>Bacillales</taxon>
        <taxon>Paenibacillaceae</taxon>
        <taxon>Paenibacillus</taxon>
    </lineage>
</organism>
<evidence type="ECO:0000256" key="6">
    <source>
        <dbReference type="ARBA" id="ARBA00022989"/>
    </source>
</evidence>
<protein>
    <recommendedName>
        <fullName evidence="8">Transport permease protein</fullName>
    </recommendedName>
</protein>
<feature type="transmembrane region" description="Helical" evidence="8">
    <location>
        <begin position="20"/>
        <end position="40"/>
    </location>
</feature>
<feature type="transmembrane region" description="Helical" evidence="8">
    <location>
        <begin position="188"/>
        <end position="207"/>
    </location>
</feature>
<dbReference type="GO" id="GO:0043190">
    <property type="term" value="C:ATP-binding cassette (ABC) transporter complex"/>
    <property type="evidence" value="ECO:0007669"/>
    <property type="project" value="InterPro"/>
</dbReference>
<evidence type="ECO:0000313" key="10">
    <source>
        <dbReference type="EMBL" id="WDH84302.1"/>
    </source>
</evidence>
<keyword evidence="5 8" id="KW-0812">Transmembrane</keyword>
<keyword evidence="13" id="KW-1185">Reference proteome</keyword>
<evidence type="ECO:0000256" key="7">
    <source>
        <dbReference type="ARBA" id="ARBA00023136"/>
    </source>
</evidence>
<feature type="domain" description="ABC transmembrane type-2" evidence="9">
    <location>
        <begin position="152"/>
        <end position="375"/>
    </location>
</feature>
<proteinExistence type="inferred from homology"/>